<name>A0ABS4NGQ3_9THEO</name>
<dbReference type="RefSeq" id="WP_209454555.1">
    <property type="nucleotide sequence ID" value="NZ_JAGGLT010000029.1"/>
</dbReference>
<dbReference type="PANTHER" id="PTHR30015">
    <property type="entry name" value="MRR RESTRICTION SYSTEM PROTEIN"/>
    <property type="match status" value="1"/>
</dbReference>
<dbReference type="InterPro" id="IPR007560">
    <property type="entry name" value="Restrct_endonuc_IV_Mrr"/>
</dbReference>
<dbReference type="EMBL" id="JAGGLT010000029">
    <property type="protein sequence ID" value="MBP2072855.1"/>
    <property type="molecule type" value="Genomic_DNA"/>
</dbReference>
<keyword evidence="1" id="KW-0812">Transmembrane</keyword>
<gene>
    <name evidence="3" type="ORF">J2Z80_002399</name>
</gene>
<dbReference type="InterPro" id="IPR011335">
    <property type="entry name" value="Restrct_endonuc-II-like"/>
</dbReference>
<feature type="domain" description="Restriction endonuclease type IV Mrr" evidence="2">
    <location>
        <begin position="58"/>
        <end position="166"/>
    </location>
</feature>
<dbReference type="PANTHER" id="PTHR30015:SF6">
    <property type="entry name" value="SLL1429 PROTEIN"/>
    <property type="match status" value="1"/>
</dbReference>
<evidence type="ECO:0000313" key="3">
    <source>
        <dbReference type="EMBL" id="MBP2072855.1"/>
    </source>
</evidence>
<evidence type="ECO:0000256" key="1">
    <source>
        <dbReference type="SAM" id="Phobius"/>
    </source>
</evidence>
<dbReference type="Gene3D" id="3.40.1350.10">
    <property type="match status" value="1"/>
</dbReference>
<evidence type="ECO:0000259" key="2">
    <source>
        <dbReference type="Pfam" id="PF04471"/>
    </source>
</evidence>
<comment type="caution">
    <text evidence="3">The sequence shown here is derived from an EMBL/GenBank/DDBJ whole genome shotgun (WGS) entry which is preliminary data.</text>
</comment>
<accession>A0ABS4NGQ3</accession>
<protein>
    <submittedName>
        <fullName evidence="3">Restriction system protein</fullName>
    </submittedName>
</protein>
<feature type="transmembrane region" description="Helical" evidence="1">
    <location>
        <begin position="24"/>
        <end position="42"/>
    </location>
</feature>
<organism evidence="3 4">
    <name type="scientific">Thermoanaerobacterium butyriciformans</name>
    <dbReference type="NCBI Taxonomy" id="1702242"/>
    <lineage>
        <taxon>Bacteria</taxon>
        <taxon>Bacillati</taxon>
        <taxon>Bacillota</taxon>
        <taxon>Clostridia</taxon>
        <taxon>Thermoanaerobacterales</taxon>
        <taxon>Thermoanaerobacteraceae</taxon>
        <taxon>Thermoanaerobacterium</taxon>
    </lineage>
</organism>
<dbReference type="InterPro" id="IPR052906">
    <property type="entry name" value="Type_IV_Methyl-Rstrct_Enzyme"/>
</dbReference>
<keyword evidence="1" id="KW-1133">Transmembrane helix</keyword>
<reference evidence="3" key="1">
    <citation type="submission" date="2021-03" db="EMBL/GenBank/DDBJ databases">
        <title>Genomic Encyclopedia of Type Strains, Phase IV (KMG-IV): sequencing the most valuable type-strain genomes for metagenomic binning, comparative biology and taxonomic classification.</title>
        <authorList>
            <person name="Goeker M."/>
        </authorList>
    </citation>
    <scope>NUCLEOTIDE SEQUENCE</scope>
    <source>
        <strain evidence="3">DSM 101588</strain>
    </source>
</reference>
<dbReference type="Pfam" id="PF04471">
    <property type="entry name" value="Mrr_cat"/>
    <property type="match status" value="1"/>
</dbReference>
<keyword evidence="1" id="KW-0472">Membrane</keyword>
<sequence>MSSNDVSSIITSSFLKGILMGVKILWPLWFLIFATVLIKILFHLWELRRLSKSGIKEIDQMDGLTFEKYLQSLFRNLGYRVERTAYIGDYGADLIVSKDGIRTVIQAKRYSGKVNIKAIQEVVASKAKYHCTEAMVVTNSYFTKPAIELAKANGVKLWDRDKLVNALLSIKKDTGLNDEINEIVVSEEQLADMDDNNVCAICGKRVTEKVKQYCLSNPQRFGGKVYCYEHQKNK</sequence>
<proteinExistence type="predicted"/>
<evidence type="ECO:0000313" key="4">
    <source>
        <dbReference type="Proteomes" id="UP001166402"/>
    </source>
</evidence>
<dbReference type="SUPFAM" id="SSF52980">
    <property type="entry name" value="Restriction endonuclease-like"/>
    <property type="match status" value="1"/>
</dbReference>
<dbReference type="Proteomes" id="UP001166402">
    <property type="component" value="Unassembled WGS sequence"/>
</dbReference>
<dbReference type="InterPro" id="IPR011856">
    <property type="entry name" value="tRNA_endonuc-like_dom_sf"/>
</dbReference>
<keyword evidence="4" id="KW-1185">Reference proteome</keyword>